<dbReference type="EMBL" id="JBHUMQ010000050">
    <property type="protein sequence ID" value="MFD2695657.1"/>
    <property type="molecule type" value="Genomic_DNA"/>
</dbReference>
<sequence length="95" mass="10776">MFREHKNMIWGTNCSKCGAECSVLQNAHHPWDRTTFGMIISCSSCGHENYVNQQAAAFFYKQRIYRYFTNLSGRILDLGCGGGLLSSYLLSQQNV</sequence>
<comment type="caution">
    <text evidence="1">The sequence shown here is derived from an EMBL/GenBank/DDBJ whole genome shotgun (WGS) entry which is preliminary data.</text>
</comment>
<evidence type="ECO:0000313" key="2">
    <source>
        <dbReference type="Proteomes" id="UP001597399"/>
    </source>
</evidence>
<dbReference type="Proteomes" id="UP001597399">
    <property type="component" value="Unassembled WGS sequence"/>
</dbReference>
<accession>A0ABW5S918</accession>
<keyword evidence="2" id="KW-1185">Reference proteome</keyword>
<evidence type="ECO:0000313" key="1">
    <source>
        <dbReference type="EMBL" id="MFD2695657.1"/>
    </source>
</evidence>
<dbReference type="Gene3D" id="3.40.50.150">
    <property type="entry name" value="Vaccinia Virus protein VP39"/>
    <property type="match status" value="1"/>
</dbReference>
<dbReference type="SUPFAM" id="SSF53335">
    <property type="entry name" value="S-adenosyl-L-methionine-dependent methyltransferases"/>
    <property type="match status" value="1"/>
</dbReference>
<dbReference type="RefSeq" id="WP_253062999.1">
    <property type="nucleotide sequence ID" value="NZ_JAMXWM010000017.1"/>
</dbReference>
<gene>
    <name evidence="1" type="ORF">ACFSUE_18810</name>
</gene>
<reference evidence="2" key="1">
    <citation type="journal article" date="2019" name="Int. J. Syst. Evol. Microbiol.">
        <title>The Global Catalogue of Microorganisms (GCM) 10K type strain sequencing project: providing services to taxonomists for standard genome sequencing and annotation.</title>
        <authorList>
            <consortium name="The Broad Institute Genomics Platform"/>
            <consortium name="The Broad Institute Genome Sequencing Center for Infectious Disease"/>
            <person name="Wu L."/>
            <person name="Ma J."/>
        </authorList>
    </citation>
    <scope>NUCLEOTIDE SEQUENCE [LARGE SCALE GENOMIC DNA]</scope>
    <source>
        <strain evidence="2">TISTR 2466</strain>
    </source>
</reference>
<protein>
    <recommendedName>
        <fullName evidence="3">Methyltransferase</fullName>
    </recommendedName>
</protein>
<organism evidence="1 2">
    <name type="scientific">Sporolactobacillus shoreicorticis</name>
    <dbReference type="NCBI Taxonomy" id="1923877"/>
    <lineage>
        <taxon>Bacteria</taxon>
        <taxon>Bacillati</taxon>
        <taxon>Bacillota</taxon>
        <taxon>Bacilli</taxon>
        <taxon>Bacillales</taxon>
        <taxon>Sporolactobacillaceae</taxon>
        <taxon>Sporolactobacillus</taxon>
    </lineage>
</organism>
<proteinExistence type="predicted"/>
<evidence type="ECO:0008006" key="3">
    <source>
        <dbReference type="Google" id="ProtNLM"/>
    </source>
</evidence>
<dbReference type="InterPro" id="IPR029063">
    <property type="entry name" value="SAM-dependent_MTases_sf"/>
</dbReference>
<name>A0ABW5S918_9BACL</name>